<evidence type="ECO:0000256" key="1">
    <source>
        <dbReference type="ARBA" id="ARBA00023015"/>
    </source>
</evidence>
<dbReference type="SUPFAM" id="SSF53822">
    <property type="entry name" value="Periplasmic binding protein-like I"/>
    <property type="match status" value="1"/>
</dbReference>
<dbReference type="GO" id="GO:0016787">
    <property type="term" value="F:hydrolase activity"/>
    <property type="evidence" value="ECO:0007669"/>
    <property type="project" value="UniProtKB-KW"/>
</dbReference>
<dbReference type="PANTHER" id="PTHR30146">
    <property type="entry name" value="LACI-RELATED TRANSCRIPTIONAL REPRESSOR"/>
    <property type="match status" value="1"/>
</dbReference>
<dbReference type="PANTHER" id="PTHR30146:SF152">
    <property type="entry name" value="TRANSCRIPTIONAL REGULATORY PROTEIN"/>
    <property type="match status" value="1"/>
</dbReference>
<reference evidence="5 6" key="1">
    <citation type="submission" date="2023-08" db="EMBL/GenBank/DDBJ databases">
        <authorList>
            <person name="Park J.-S."/>
        </authorList>
    </citation>
    <scope>NUCLEOTIDE SEQUENCE [LARGE SCALE GENOMIC DNA]</scope>
    <source>
        <strain evidence="5 6">2205BS29-5</strain>
    </source>
</reference>
<keyword evidence="5" id="KW-0378">Hydrolase</keyword>
<dbReference type="Proteomes" id="UP001224997">
    <property type="component" value="Unassembled WGS sequence"/>
</dbReference>
<gene>
    <name evidence="5" type="ORF">Q5Y72_10120</name>
</gene>
<dbReference type="EMBL" id="JAVAMQ010000008">
    <property type="protein sequence ID" value="MDP5307446.1"/>
    <property type="molecule type" value="Genomic_DNA"/>
</dbReference>
<organism evidence="5 6">
    <name type="scientific">Paracoccus spongiarum</name>
    <dbReference type="NCBI Taxonomy" id="3064387"/>
    <lineage>
        <taxon>Bacteria</taxon>
        <taxon>Pseudomonadati</taxon>
        <taxon>Pseudomonadota</taxon>
        <taxon>Alphaproteobacteria</taxon>
        <taxon>Rhodobacterales</taxon>
        <taxon>Paracoccaceae</taxon>
        <taxon>Paracoccus</taxon>
    </lineage>
</organism>
<dbReference type="CDD" id="cd01392">
    <property type="entry name" value="HTH_LacI"/>
    <property type="match status" value="1"/>
</dbReference>
<dbReference type="CDD" id="cd06307">
    <property type="entry name" value="PBP1_sugar_binding"/>
    <property type="match status" value="1"/>
</dbReference>
<keyword evidence="1" id="KW-0805">Transcription regulation</keyword>
<dbReference type="RefSeq" id="WP_305963297.1">
    <property type="nucleotide sequence ID" value="NZ_JAVAMQ010000008.1"/>
</dbReference>
<dbReference type="SUPFAM" id="SSF47413">
    <property type="entry name" value="lambda repressor-like DNA-binding domains"/>
    <property type="match status" value="1"/>
</dbReference>
<name>A0ABT9JCA3_9RHOB</name>
<dbReference type="SMART" id="SM00354">
    <property type="entry name" value="HTH_LACI"/>
    <property type="match status" value="1"/>
</dbReference>
<feature type="domain" description="HTH lacI-type" evidence="4">
    <location>
        <begin position="4"/>
        <end position="61"/>
    </location>
</feature>
<evidence type="ECO:0000259" key="4">
    <source>
        <dbReference type="PROSITE" id="PS50932"/>
    </source>
</evidence>
<dbReference type="Pfam" id="PF00356">
    <property type="entry name" value="LacI"/>
    <property type="match status" value="1"/>
</dbReference>
<evidence type="ECO:0000313" key="5">
    <source>
        <dbReference type="EMBL" id="MDP5307446.1"/>
    </source>
</evidence>
<evidence type="ECO:0000313" key="6">
    <source>
        <dbReference type="Proteomes" id="UP001224997"/>
    </source>
</evidence>
<dbReference type="Pfam" id="PF13407">
    <property type="entry name" value="Peripla_BP_4"/>
    <property type="match status" value="1"/>
</dbReference>
<protein>
    <submittedName>
        <fullName evidence="5">LacI family DNA-binding transcriptional regulator</fullName>
    </submittedName>
</protein>
<dbReference type="Gene3D" id="3.40.50.2300">
    <property type="match status" value="2"/>
</dbReference>
<keyword evidence="2 5" id="KW-0238">DNA-binding</keyword>
<evidence type="ECO:0000256" key="2">
    <source>
        <dbReference type="ARBA" id="ARBA00023125"/>
    </source>
</evidence>
<keyword evidence="3" id="KW-0804">Transcription</keyword>
<dbReference type="GO" id="GO:0003677">
    <property type="term" value="F:DNA binding"/>
    <property type="evidence" value="ECO:0007669"/>
    <property type="project" value="UniProtKB-KW"/>
</dbReference>
<dbReference type="InterPro" id="IPR000843">
    <property type="entry name" value="HTH_LacI"/>
</dbReference>
<comment type="caution">
    <text evidence="5">The sequence shown here is derived from an EMBL/GenBank/DDBJ whole genome shotgun (WGS) entry which is preliminary data.</text>
</comment>
<dbReference type="PROSITE" id="PS50932">
    <property type="entry name" value="HTH_LACI_2"/>
    <property type="match status" value="1"/>
</dbReference>
<dbReference type="InterPro" id="IPR025997">
    <property type="entry name" value="SBP_2_dom"/>
</dbReference>
<keyword evidence="6" id="KW-1185">Reference proteome</keyword>
<accession>A0ABT9JCA3</accession>
<dbReference type="InterPro" id="IPR028082">
    <property type="entry name" value="Peripla_BP_I"/>
</dbReference>
<dbReference type="Gene3D" id="1.10.260.40">
    <property type="entry name" value="lambda repressor-like DNA-binding domains"/>
    <property type="match status" value="1"/>
</dbReference>
<sequence>MGGPTFRDIAARAGVGTATVERVLNGRGGVRPDTTEKVVLAARALGYPRLLPDRHRGLLRVEVLMVRPETTFFRRLSHAFERIAATLNPLVVLQRSFTDEMNPAEIARRIAATGTRRAALIVTVPDHPLIRAAVAGVASSGVPVVNLVNPAADRIGAFVGIDNYAAGRSAARFMARMARRPGPAIALCHPIYRLHRERIRGFSDGIAAHPDSAVHFAWLGFGLDDDARSADLLFHALRRHPDLAGIYNSGGGNAALLEVLRHDPRGQDLFFVGHELTDATGRGLTEGLMDIVLDQAPEAQARRALDVVLHRIGLTDIAPDKSPIRFVTFTADSV</sequence>
<proteinExistence type="predicted"/>
<evidence type="ECO:0000256" key="3">
    <source>
        <dbReference type="ARBA" id="ARBA00023163"/>
    </source>
</evidence>
<dbReference type="InterPro" id="IPR010982">
    <property type="entry name" value="Lambda_DNA-bd_dom_sf"/>
</dbReference>